<feature type="region of interest" description="Disordered" evidence="3">
    <location>
        <begin position="1"/>
        <end position="31"/>
    </location>
</feature>
<proteinExistence type="inferred from homology"/>
<comment type="similarity">
    <text evidence="1 2">Belongs to the UPF0102 family.</text>
</comment>
<dbReference type="NCBIfam" id="NF009150">
    <property type="entry name" value="PRK12497.1-3"/>
    <property type="match status" value="1"/>
</dbReference>
<dbReference type="PANTHER" id="PTHR34039:SF1">
    <property type="entry name" value="UPF0102 PROTEIN YRAN"/>
    <property type="match status" value="1"/>
</dbReference>
<dbReference type="EMBL" id="CP157675">
    <property type="protein sequence ID" value="XBP70521.1"/>
    <property type="molecule type" value="Genomic_DNA"/>
</dbReference>
<evidence type="ECO:0000256" key="3">
    <source>
        <dbReference type="SAM" id="MobiDB-lite"/>
    </source>
</evidence>
<dbReference type="InterPro" id="IPR011335">
    <property type="entry name" value="Restrct_endonuc-II-like"/>
</dbReference>
<gene>
    <name evidence="4" type="ORF">ABLV49_01395</name>
</gene>
<dbReference type="Pfam" id="PF02021">
    <property type="entry name" value="UPF0102"/>
    <property type="match status" value="1"/>
</dbReference>
<accession>A0AAU7LSF0</accession>
<evidence type="ECO:0000256" key="1">
    <source>
        <dbReference type="ARBA" id="ARBA00006738"/>
    </source>
</evidence>
<dbReference type="HAMAP" id="MF_00048">
    <property type="entry name" value="UPF0102"/>
    <property type="match status" value="1"/>
</dbReference>
<evidence type="ECO:0000256" key="2">
    <source>
        <dbReference type="HAMAP-Rule" id="MF_00048"/>
    </source>
</evidence>
<dbReference type="Gene3D" id="3.40.1350.10">
    <property type="match status" value="1"/>
</dbReference>
<sequence length="153" mass="16223">MWFSRKQAVNVPPKSTAGGAAALPKQVTTKSRGDAAESAARAYLVGAGLRWIESNYRTPGRGGGEIDLVMRAPDGTLVFVEVRQRSSASHGGAGASISAVKQRRIIFAARHYLMRFASLPPCRFDVVLVHGALSGGESPQATIEWLPAAFDAS</sequence>
<dbReference type="RefSeq" id="WP_349279884.1">
    <property type="nucleotide sequence ID" value="NZ_CBCSCU010000008.1"/>
</dbReference>
<dbReference type="NCBIfam" id="TIGR00252">
    <property type="entry name" value="YraN family protein"/>
    <property type="match status" value="1"/>
</dbReference>
<organism evidence="4">
    <name type="scientific">Polaromonas hydrogenivorans</name>
    <dbReference type="NCBI Taxonomy" id="335476"/>
    <lineage>
        <taxon>Bacteria</taxon>
        <taxon>Pseudomonadati</taxon>
        <taxon>Pseudomonadota</taxon>
        <taxon>Betaproteobacteria</taxon>
        <taxon>Burkholderiales</taxon>
        <taxon>Comamonadaceae</taxon>
        <taxon>Polaromonas</taxon>
    </lineage>
</organism>
<dbReference type="InterPro" id="IPR003509">
    <property type="entry name" value="UPF0102_YraN-like"/>
</dbReference>
<dbReference type="CDD" id="cd20736">
    <property type="entry name" value="PoNe_Nuclease"/>
    <property type="match status" value="1"/>
</dbReference>
<dbReference type="PANTHER" id="PTHR34039">
    <property type="entry name" value="UPF0102 PROTEIN YRAN"/>
    <property type="match status" value="1"/>
</dbReference>
<dbReference type="AlphaFoldDB" id="A0AAU7LSF0"/>
<dbReference type="GO" id="GO:0003676">
    <property type="term" value="F:nucleic acid binding"/>
    <property type="evidence" value="ECO:0007669"/>
    <property type="project" value="InterPro"/>
</dbReference>
<dbReference type="SUPFAM" id="SSF52980">
    <property type="entry name" value="Restriction endonuclease-like"/>
    <property type="match status" value="1"/>
</dbReference>
<name>A0AAU7LSF0_9BURK</name>
<protein>
    <recommendedName>
        <fullName evidence="2">UPF0102 protein ABLV49_01395</fullName>
    </recommendedName>
</protein>
<reference evidence="4" key="1">
    <citation type="submission" date="2024-05" db="EMBL/GenBank/DDBJ databases">
        <authorList>
            <person name="Bunk B."/>
            <person name="Swiderski J."/>
            <person name="Sproer C."/>
            <person name="Thiel V."/>
        </authorList>
    </citation>
    <scope>NUCLEOTIDE SEQUENCE</scope>
    <source>
        <strain evidence="4">DSM 17735</strain>
    </source>
</reference>
<dbReference type="InterPro" id="IPR011856">
    <property type="entry name" value="tRNA_endonuc-like_dom_sf"/>
</dbReference>
<evidence type="ECO:0000313" key="4">
    <source>
        <dbReference type="EMBL" id="XBP70521.1"/>
    </source>
</evidence>